<sequence length="375" mass="38880">MTDAAGRVRTNVRRLSGSGREPGVDLARGLAVLGMLAAHLLDIDAFSLADPDTWLDVVNGRSSILFAVLAGVSIALLTGGTRPVTGAVLRTARARLAVRAAGLWALGILLILTGVPVYVILPAYAILFLIALPLLRLGPAPLFATAAGILLVMPFAQALLDGLPVWDGEAGASVALLIGWAYPFPLWAGFLVLGLAVGRVDFSDTRMSALMVAAGGGISMIAYGVGGLMAPRMPSGAPDDYLGQVTSVLPHSGGVPEVVGGAGFALAVLGLCVLVCRTPATVVLFPLRATGSMPLTAYTLQILVWAGWALLALGETGDLSGFRALHPFWPIAVSVVIACTLWAMFLGRGPLEGLLMRLSRWLAPSRPAVTPSPDR</sequence>
<keyword evidence="2" id="KW-1133">Transmembrane helix</keyword>
<protein>
    <submittedName>
        <fullName evidence="5">DUF1624 domain-containing protein</fullName>
    </submittedName>
</protein>
<feature type="transmembrane region" description="Helical" evidence="2">
    <location>
        <begin position="142"/>
        <end position="160"/>
    </location>
</feature>
<feature type="transmembrane region" description="Helical" evidence="2">
    <location>
        <begin position="326"/>
        <end position="347"/>
    </location>
</feature>
<dbReference type="Pfam" id="PF07786">
    <property type="entry name" value="HGSNAT_cat"/>
    <property type="match status" value="1"/>
</dbReference>
<dbReference type="PANTHER" id="PTHR30590:SF2">
    <property type="entry name" value="INNER MEMBRANE PROTEIN"/>
    <property type="match status" value="1"/>
</dbReference>
<organism evidence="5 6">
    <name type="scientific">Microbacterium caowuchunii</name>
    <dbReference type="NCBI Taxonomy" id="2614638"/>
    <lineage>
        <taxon>Bacteria</taxon>
        <taxon>Bacillati</taxon>
        <taxon>Actinomycetota</taxon>
        <taxon>Actinomycetes</taxon>
        <taxon>Micrococcales</taxon>
        <taxon>Microbacteriaceae</taxon>
        <taxon>Microbacterium</taxon>
    </lineage>
</organism>
<keyword evidence="2" id="KW-0472">Membrane</keyword>
<feature type="transmembrane region" description="Helical" evidence="2">
    <location>
        <begin position="96"/>
        <end position="112"/>
    </location>
</feature>
<dbReference type="InterPro" id="IPR012429">
    <property type="entry name" value="HGSNAT_cat"/>
</dbReference>
<name>A0A5N0T4R3_9MICO</name>
<dbReference type="RefSeq" id="WP_150895288.1">
    <property type="nucleotide sequence ID" value="NZ_VYUY01000022.1"/>
</dbReference>
<feature type="domain" description="DUF418" evidence="3">
    <location>
        <begin position="244"/>
        <end position="359"/>
    </location>
</feature>
<gene>
    <name evidence="5" type="ORF">F6B40_14495</name>
</gene>
<dbReference type="AlphaFoldDB" id="A0A5N0T4R3"/>
<feature type="transmembrane region" description="Helical" evidence="2">
    <location>
        <begin position="297"/>
        <end position="314"/>
    </location>
</feature>
<comment type="caution">
    <text evidence="5">The sequence shown here is derived from an EMBL/GenBank/DDBJ whole genome shotgun (WGS) entry which is preliminary data.</text>
</comment>
<dbReference type="EMBL" id="VYUY01000022">
    <property type="protein sequence ID" value="KAA9129903.1"/>
    <property type="molecule type" value="Genomic_DNA"/>
</dbReference>
<dbReference type="Proteomes" id="UP000326838">
    <property type="component" value="Unassembled WGS sequence"/>
</dbReference>
<feature type="domain" description="Heparan-alpha-glucosaminide N-acetyltransferase catalytic" evidence="4">
    <location>
        <begin position="22"/>
        <end position="204"/>
    </location>
</feature>
<dbReference type="PANTHER" id="PTHR30590">
    <property type="entry name" value="INNER MEMBRANE PROTEIN"/>
    <property type="match status" value="1"/>
</dbReference>
<evidence type="ECO:0000256" key="1">
    <source>
        <dbReference type="SAM" id="MobiDB-lite"/>
    </source>
</evidence>
<dbReference type="InterPro" id="IPR007349">
    <property type="entry name" value="DUF418"/>
</dbReference>
<evidence type="ECO:0000313" key="6">
    <source>
        <dbReference type="Proteomes" id="UP000326838"/>
    </source>
</evidence>
<evidence type="ECO:0000256" key="2">
    <source>
        <dbReference type="SAM" id="Phobius"/>
    </source>
</evidence>
<dbReference type="InterPro" id="IPR052529">
    <property type="entry name" value="Bact_Transport_Assoc"/>
</dbReference>
<evidence type="ECO:0000259" key="4">
    <source>
        <dbReference type="Pfam" id="PF07786"/>
    </source>
</evidence>
<keyword evidence="6" id="KW-1185">Reference proteome</keyword>
<proteinExistence type="predicted"/>
<evidence type="ECO:0000313" key="5">
    <source>
        <dbReference type="EMBL" id="KAA9129903.1"/>
    </source>
</evidence>
<feature type="transmembrane region" description="Helical" evidence="2">
    <location>
        <begin position="172"/>
        <end position="197"/>
    </location>
</feature>
<evidence type="ECO:0000259" key="3">
    <source>
        <dbReference type="Pfam" id="PF04235"/>
    </source>
</evidence>
<dbReference type="Pfam" id="PF04235">
    <property type="entry name" value="DUF418"/>
    <property type="match status" value="1"/>
</dbReference>
<feature type="transmembrane region" description="Helical" evidence="2">
    <location>
        <begin position="262"/>
        <end position="285"/>
    </location>
</feature>
<feature type="transmembrane region" description="Helical" evidence="2">
    <location>
        <begin position="209"/>
        <end position="230"/>
    </location>
</feature>
<feature type="region of interest" description="Disordered" evidence="1">
    <location>
        <begin position="1"/>
        <end position="21"/>
    </location>
</feature>
<keyword evidence="2" id="KW-0812">Transmembrane</keyword>
<feature type="transmembrane region" description="Helical" evidence="2">
    <location>
        <begin position="64"/>
        <end position="84"/>
    </location>
</feature>
<reference evidence="6" key="1">
    <citation type="submission" date="2019-09" db="EMBL/GenBank/DDBJ databases">
        <title>Mumia zhuanghuii sp. nov. isolated from the intestinal contents of plateau pika (Ochotona curzoniae) in the Qinghai-Tibet plateau of China.</title>
        <authorList>
            <person name="Tian Z."/>
        </authorList>
    </citation>
    <scope>NUCLEOTIDE SEQUENCE [LARGE SCALE GENOMIC DNA]</scope>
    <source>
        <strain evidence="6">L-033</strain>
    </source>
</reference>
<accession>A0A5N0T4R3</accession>